<reference evidence="2 3" key="1">
    <citation type="submission" date="2021-08" db="EMBL/GenBank/DDBJ databases">
        <title>Bartonella raoulti 094 sp. nov.</title>
        <authorList>
            <person name="Zgheib R."/>
            <person name="Hammoud A."/>
        </authorList>
    </citation>
    <scope>NUCLEOTIDE SEQUENCE [LARGE SCALE GENOMIC DNA]</scope>
    <source>
        <strain evidence="2 3">094</strain>
    </source>
</reference>
<evidence type="ECO:0000256" key="1">
    <source>
        <dbReference type="SAM" id="Phobius"/>
    </source>
</evidence>
<evidence type="ECO:0008006" key="4">
    <source>
        <dbReference type="Google" id="ProtNLM"/>
    </source>
</evidence>
<evidence type="ECO:0000313" key="2">
    <source>
        <dbReference type="EMBL" id="MBX4336493.1"/>
    </source>
</evidence>
<comment type="caution">
    <text evidence="2">The sequence shown here is derived from an EMBL/GenBank/DDBJ whole genome shotgun (WGS) entry which is preliminary data.</text>
</comment>
<proteinExistence type="predicted"/>
<keyword evidence="1" id="KW-1133">Transmembrane helix</keyword>
<sequence>MANIIQLASGALPMVLSYNIIETWLHRWIASAKTDWGSLIFLIPQIVGFLAVFFIPIAIVIGMFFNCQLRKNIQQLVSIGEQQEKEILISKARGENK</sequence>
<dbReference type="EMBL" id="JAIFRO010000009">
    <property type="protein sequence ID" value="MBX4336493.1"/>
    <property type="molecule type" value="Genomic_DNA"/>
</dbReference>
<evidence type="ECO:0000313" key="3">
    <source>
        <dbReference type="Proteomes" id="UP000746918"/>
    </source>
</evidence>
<feature type="transmembrane region" description="Helical" evidence="1">
    <location>
        <begin position="41"/>
        <end position="65"/>
    </location>
</feature>
<accession>A0ABS7I6G4</accession>
<keyword evidence="3" id="KW-1185">Reference proteome</keyword>
<keyword evidence="1" id="KW-0472">Membrane</keyword>
<organism evidence="2 3">
    <name type="scientific">Bartonella raoultii</name>
    <dbReference type="NCBI Taxonomy" id="1457020"/>
    <lineage>
        <taxon>Bacteria</taxon>
        <taxon>Pseudomonadati</taxon>
        <taxon>Pseudomonadota</taxon>
        <taxon>Alphaproteobacteria</taxon>
        <taxon>Hyphomicrobiales</taxon>
        <taxon>Bartonellaceae</taxon>
        <taxon>Bartonella</taxon>
    </lineage>
</organism>
<keyword evidence="1" id="KW-0812">Transmembrane</keyword>
<dbReference type="Proteomes" id="UP000746918">
    <property type="component" value="Unassembled WGS sequence"/>
</dbReference>
<name>A0ABS7I6G4_9HYPH</name>
<gene>
    <name evidence="2" type="ORF">K3248_07815</name>
</gene>
<protein>
    <recommendedName>
        <fullName evidence="4">Transmembrane protein</fullName>
    </recommendedName>
</protein>